<evidence type="ECO:0000313" key="2">
    <source>
        <dbReference type="Proteomes" id="UP001150581"/>
    </source>
</evidence>
<dbReference type="EMBL" id="JANBPG010000066">
    <property type="protein sequence ID" value="KAJ1900680.1"/>
    <property type="molecule type" value="Genomic_DNA"/>
</dbReference>
<reference evidence="1" key="1">
    <citation type="submission" date="2022-07" db="EMBL/GenBank/DDBJ databases">
        <title>Phylogenomic reconstructions and comparative analyses of Kickxellomycotina fungi.</title>
        <authorList>
            <person name="Reynolds N.K."/>
            <person name="Stajich J.E."/>
            <person name="Barry K."/>
            <person name="Grigoriev I.V."/>
            <person name="Crous P."/>
            <person name="Smith M.E."/>
        </authorList>
    </citation>
    <scope>NUCLEOTIDE SEQUENCE</scope>
    <source>
        <strain evidence="1">Benny 63K</strain>
    </source>
</reference>
<dbReference type="Proteomes" id="UP001150581">
    <property type="component" value="Unassembled WGS sequence"/>
</dbReference>
<evidence type="ECO:0000313" key="1">
    <source>
        <dbReference type="EMBL" id="KAJ1900680.1"/>
    </source>
</evidence>
<protein>
    <submittedName>
        <fullName evidence="1">Uncharacterized protein</fullName>
    </submittedName>
</protein>
<sequence>MISIRVNTASVAAIGTSTSASANASPSDVSCSGPNDLEACSETKQLNVSDTQVKLARRVSFNLSENSVLQLPSNAAIGKIANARARRRLSLSGELDGGLSDKSTDEVEQLADRRAKALLPHGASPDLLDPGFAMTSLYVKHGHIHALDHGYGSSGSGGEETAENGLAAALCVKGVLKPYAPSPIHASFFVNKREADDQQDELDEDENDSDDNSSRRSRRIKAQQQQKQDGGRKSKKNGKKRKSRSKSPAPDTVSQTETVVSASMPIVHHHPILVSAKM</sequence>
<comment type="caution">
    <text evidence="1">The sequence shown here is derived from an EMBL/GenBank/DDBJ whole genome shotgun (WGS) entry which is preliminary data.</text>
</comment>
<proteinExistence type="predicted"/>
<gene>
    <name evidence="1" type="ORF">LPJ66_001307</name>
</gene>
<organism evidence="1 2">
    <name type="scientific">Kickxella alabastrina</name>
    <dbReference type="NCBI Taxonomy" id="61397"/>
    <lineage>
        <taxon>Eukaryota</taxon>
        <taxon>Fungi</taxon>
        <taxon>Fungi incertae sedis</taxon>
        <taxon>Zoopagomycota</taxon>
        <taxon>Kickxellomycotina</taxon>
        <taxon>Kickxellomycetes</taxon>
        <taxon>Kickxellales</taxon>
        <taxon>Kickxellaceae</taxon>
        <taxon>Kickxella</taxon>
    </lineage>
</organism>
<keyword evidence="2" id="KW-1185">Reference proteome</keyword>
<accession>A0ACC1ITN4</accession>
<name>A0ACC1ITN4_9FUNG</name>